<dbReference type="GO" id="GO:0005576">
    <property type="term" value="C:extracellular region"/>
    <property type="evidence" value="ECO:0007669"/>
    <property type="project" value="UniProtKB-SubCell"/>
</dbReference>
<keyword evidence="7" id="KW-1185">Reference proteome</keyword>
<evidence type="ECO:0000313" key="6">
    <source>
        <dbReference type="EMBL" id="KAK3912615.1"/>
    </source>
</evidence>
<reference evidence="6" key="2">
    <citation type="journal article" date="2023" name="BMC Genomics">
        <title>Pest status, molecular evolution, and epigenetic factors derived from the genome assembly of Frankliniella fusca, a thysanopteran phytovirus vector.</title>
        <authorList>
            <person name="Catto M.A."/>
            <person name="Labadie P.E."/>
            <person name="Jacobson A.L."/>
            <person name="Kennedy G.G."/>
            <person name="Srinivasan R."/>
            <person name="Hunt B.G."/>
        </authorList>
    </citation>
    <scope>NUCLEOTIDE SEQUENCE</scope>
    <source>
        <strain evidence="6">PL_HMW_Pooled</strain>
    </source>
</reference>
<feature type="domain" description="MD-2-related lipid-recognition" evidence="5">
    <location>
        <begin position="33"/>
        <end position="159"/>
    </location>
</feature>
<evidence type="ECO:0000256" key="2">
    <source>
        <dbReference type="ARBA" id="ARBA00006370"/>
    </source>
</evidence>
<evidence type="ECO:0000313" key="7">
    <source>
        <dbReference type="Proteomes" id="UP001219518"/>
    </source>
</evidence>
<keyword evidence="4" id="KW-0732">Signal</keyword>
<gene>
    <name evidence="6" type="ORF">KUF71_022203</name>
</gene>
<evidence type="ECO:0000256" key="1">
    <source>
        <dbReference type="ARBA" id="ARBA00004613"/>
    </source>
</evidence>
<comment type="subcellular location">
    <subcellularLocation>
        <location evidence="1">Secreted</location>
    </subcellularLocation>
</comment>
<reference evidence="6" key="1">
    <citation type="submission" date="2021-07" db="EMBL/GenBank/DDBJ databases">
        <authorList>
            <person name="Catto M.A."/>
            <person name="Jacobson A."/>
            <person name="Kennedy G."/>
            <person name="Labadie P."/>
            <person name="Hunt B.G."/>
            <person name="Srinivasan R."/>
        </authorList>
    </citation>
    <scope>NUCLEOTIDE SEQUENCE</scope>
    <source>
        <strain evidence="6">PL_HMW_Pooled</strain>
        <tissue evidence="6">Head</tissue>
    </source>
</reference>
<sequence length="162" mass="18194">MLTRATLAVLCLACAFGAVLCEEEDDDHPFGSIRNCAPDSDLAELKDVSVLGFAKNETVCTLRRDKHTSITIDFVAKKREWRVFTKVHGIIAGLEMPFELKHPDACKDTGLVCPLAPGQHTYTYSIFVDKSKPKLRHVDVKWELLNEFNKPLVCVLIPARIR</sequence>
<dbReference type="InterPro" id="IPR014756">
    <property type="entry name" value="Ig_E-set"/>
</dbReference>
<accession>A0AAE1H2W7</accession>
<dbReference type="AlphaFoldDB" id="A0AAE1H2W7"/>
<dbReference type="Gene3D" id="2.60.40.770">
    <property type="match status" value="1"/>
</dbReference>
<comment type="caution">
    <text evidence="6">The sequence shown here is derived from an EMBL/GenBank/DDBJ whole genome shotgun (WGS) entry which is preliminary data.</text>
</comment>
<comment type="similarity">
    <text evidence="2">Belongs to the NPC2 family.</text>
</comment>
<dbReference type="Pfam" id="PF02221">
    <property type="entry name" value="E1_DerP2_DerF2"/>
    <property type="match status" value="1"/>
</dbReference>
<dbReference type="SMART" id="SM00737">
    <property type="entry name" value="ML"/>
    <property type="match status" value="1"/>
</dbReference>
<dbReference type="FunFam" id="2.60.40.770:FF:000001">
    <property type="entry name" value="NPC intracellular cholesterol transporter 2"/>
    <property type="match status" value="1"/>
</dbReference>
<proteinExistence type="inferred from homology"/>
<dbReference type="Proteomes" id="UP001219518">
    <property type="component" value="Unassembled WGS sequence"/>
</dbReference>
<keyword evidence="3" id="KW-0964">Secreted</keyword>
<dbReference type="SUPFAM" id="SSF81296">
    <property type="entry name" value="E set domains"/>
    <property type="match status" value="1"/>
</dbReference>
<name>A0AAE1H2W7_9NEOP</name>
<feature type="chain" id="PRO_5042101731" evidence="4">
    <location>
        <begin position="22"/>
        <end position="162"/>
    </location>
</feature>
<evidence type="ECO:0000259" key="5">
    <source>
        <dbReference type="SMART" id="SM00737"/>
    </source>
</evidence>
<evidence type="ECO:0000256" key="3">
    <source>
        <dbReference type="ARBA" id="ARBA00022525"/>
    </source>
</evidence>
<dbReference type="EMBL" id="JAHWGI010000295">
    <property type="protein sequence ID" value="KAK3912615.1"/>
    <property type="molecule type" value="Genomic_DNA"/>
</dbReference>
<evidence type="ECO:0000256" key="4">
    <source>
        <dbReference type="SAM" id="SignalP"/>
    </source>
</evidence>
<protein>
    <submittedName>
        <fullName evidence="6">Ecdysteroid-regulated 16 kDa protein</fullName>
    </submittedName>
</protein>
<dbReference type="InterPro" id="IPR003172">
    <property type="entry name" value="ML_dom"/>
</dbReference>
<organism evidence="6 7">
    <name type="scientific">Frankliniella fusca</name>
    <dbReference type="NCBI Taxonomy" id="407009"/>
    <lineage>
        <taxon>Eukaryota</taxon>
        <taxon>Metazoa</taxon>
        <taxon>Ecdysozoa</taxon>
        <taxon>Arthropoda</taxon>
        <taxon>Hexapoda</taxon>
        <taxon>Insecta</taxon>
        <taxon>Pterygota</taxon>
        <taxon>Neoptera</taxon>
        <taxon>Paraneoptera</taxon>
        <taxon>Thysanoptera</taxon>
        <taxon>Terebrantia</taxon>
        <taxon>Thripoidea</taxon>
        <taxon>Thripidae</taxon>
        <taxon>Frankliniella</taxon>
    </lineage>
</organism>
<feature type="signal peptide" evidence="4">
    <location>
        <begin position="1"/>
        <end position="21"/>
    </location>
</feature>